<dbReference type="EMBL" id="LAZR01019373">
    <property type="protein sequence ID" value="KKL92789.1"/>
    <property type="molecule type" value="Genomic_DNA"/>
</dbReference>
<accession>A0A0F9G295</accession>
<evidence type="ECO:0008006" key="3">
    <source>
        <dbReference type="Google" id="ProtNLM"/>
    </source>
</evidence>
<reference evidence="2" key="1">
    <citation type="journal article" date="2015" name="Nature">
        <title>Complex archaea that bridge the gap between prokaryotes and eukaryotes.</title>
        <authorList>
            <person name="Spang A."/>
            <person name="Saw J.H."/>
            <person name="Jorgensen S.L."/>
            <person name="Zaremba-Niedzwiedzka K."/>
            <person name="Martijn J."/>
            <person name="Lind A.E."/>
            <person name="van Eijk R."/>
            <person name="Schleper C."/>
            <person name="Guy L."/>
            <person name="Ettema T.J."/>
        </authorList>
    </citation>
    <scope>NUCLEOTIDE SEQUENCE</scope>
</reference>
<evidence type="ECO:0000256" key="1">
    <source>
        <dbReference type="SAM" id="MobiDB-lite"/>
    </source>
</evidence>
<proteinExistence type="predicted"/>
<evidence type="ECO:0000313" key="2">
    <source>
        <dbReference type="EMBL" id="KKL92789.1"/>
    </source>
</evidence>
<protein>
    <recommendedName>
        <fullName evidence="3">HNH domain-containing protein</fullName>
    </recommendedName>
</protein>
<gene>
    <name evidence="2" type="ORF">LCGC14_1881130</name>
</gene>
<sequence length="103" mass="12355">MKSKNSKLERAKFWIKHFVETTNPKCYFCRTAMKWEEFYPNISGEQNDNWTEHHINGNHSDNRPKNRTPSHTGCHRSHHRKLEEMAKREEVKKVFGEIEGDNK</sequence>
<dbReference type="AlphaFoldDB" id="A0A0F9G295"/>
<name>A0A0F9G295_9ZZZZ</name>
<comment type="caution">
    <text evidence="2">The sequence shown here is derived from an EMBL/GenBank/DDBJ whole genome shotgun (WGS) entry which is preliminary data.</text>
</comment>
<feature type="compositionally biased region" description="Basic and acidic residues" evidence="1">
    <location>
        <begin position="50"/>
        <end position="64"/>
    </location>
</feature>
<feature type="compositionally biased region" description="Basic residues" evidence="1">
    <location>
        <begin position="65"/>
        <end position="80"/>
    </location>
</feature>
<organism evidence="2">
    <name type="scientific">marine sediment metagenome</name>
    <dbReference type="NCBI Taxonomy" id="412755"/>
    <lineage>
        <taxon>unclassified sequences</taxon>
        <taxon>metagenomes</taxon>
        <taxon>ecological metagenomes</taxon>
    </lineage>
</organism>
<feature type="region of interest" description="Disordered" evidence="1">
    <location>
        <begin position="46"/>
        <end position="84"/>
    </location>
</feature>